<accession>A0AAV1FHT1</accession>
<dbReference type="GO" id="GO:0005634">
    <property type="term" value="C:nucleus"/>
    <property type="evidence" value="ECO:0007669"/>
    <property type="project" value="UniProtKB-SubCell"/>
</dbReference>
<evidence type="ECO:0000256" key="3">
    <source>
        <dbReference type="ARBA" id="ARBA00022574"/>
    </source>
</evidence>
<comment type="function">
    <text evidence="6">Transcriptional corepressor that binds to a number of transcription factors. Inhibits the transcriptional activation mediated by CTNNB1 and TCF family members in Wnt signaling. The effects of full-length TLE family members may be modulated by association with dominant-negative AES.</text>
</comment>
<evidence type="ECO:0000256" key="4">
    <source>
        <dbReference type="ARBA" id="ARBA00022737"/>
    </source>
</evidence>
<dbReference type="EMBL" id="OY660870">
    <property type="protein sequence ID" value="CAJ1060465.1"/>
    <property type="molecule type" value="Genomic_DNA"/>
</dbReference>
<dbReference type="CDD" id="cd00200">
    <property type="entry name" value="WD40"/>
    <property type="match status" value="1"/>
</dbReference>
<organism evidence="10 11">
    <name type="scientific">Xyrichtys novacula</name>
    <name type="common">Pearly razorfish</name>
    <name type="synonym">Hemipteronotus novacula</name>
    <dbReference type="NCBI Taxonomy" id="13765"/>
    <lineage>
        <taxon>Eukaryota</taxon>
        <taxon>Metazoa</taxon>
        <taxon>Chordata</taxon>
        <taxon>Craniata</taxon>
        <taxon>Vertebrata</taxon>
        <taxon>Euteleostomi</taxon>
        <taxon>Actinopterygii</taxon>
        <taxon>Neopterygii</taxon>
        <taxon>Teleostei</taxon>
        <taxon>Neoteleostei</taxon>
        <taxon>Acanthomorphata</taxon>
        <taxon>Eupercaria</taxon>
        <taxon>Labriformes</taxon>
        <taxon>Labridae</taxon>
        <taxon>Xyrichtys</taxon>
    </lineage>
</organism>
<dbReference type="SMART" id="SM00320">
    <property type="entry name" value="WD40"/>
    <property type="match status" value="7"/>
</dbReference>
<dbReference type="InterPro" id="IPR036322">
    <property type="entry name" value="WD40_repeat_dom_sf"/>
</dbReference>
<feature type="compositionally biased region" description="Basic and acidic residues" evidence="8">
    <location>
        <begin position="244"/>
        <end position="263"/>
    </location>
</feature>
<dbReference type="GO" id="GO:0090090">
    <property type="term" value="P:negative regulation of canonical Wnt signaling pathway"/>
    <property type="evidence" value="ECO:0007669"/>
    <property type="project" value="TreeGrafter"/>
</dbReference>
<feature type="compositionally biased region" description="Basic and acidic residues" evidence="8">
    <location>
        <begin position="317"/>
        <end position="327"/>
    </location>
</feature>
<feature type="repeat" description="WD" evidence="7">
    <location>
        <begin position="583"/>
        <end position="624"/>
    </location>
</feature>
<keyword evidence="5" id="KW-0539">Nucleus</keyword>
<feature type="compositionally biased region" description="Basic and acidic residues" evidence="8">
    <location>
        <begin position="285"/>
        <end position="297"/>
    </location>
</feature>
<feature type="region of interest" description="Disordered" evidence="8">
    <location>
        <begin position="150"/>
        <end position="174"/>
    </location>
</feature>
<dbReference type="PANTHER" id="PTHR10814">
    <property type="entry name" value="TRANSDUCIN-LIKE ENHANCER PROTEIN"/>
    <property type="match status" value="1"/>
</dbReference>
<dbReference type="PROSITE" id="PS50082">
    <property type="entry name" value="WD_REPEATS_2"/>
    <property type="match status" value="2"/>
</dbReference>
<keyword evidence="11" id="KW-1185">Reference proteome</keyword>
<feature type="compositionally biased region" description="Low complexity" evidence="8">
    <location>
        <begin position="273"/>
        <end position="283"/>
    </location>
</feature>
<dbReference type="InterPro" id="IPR009146">
    <property type="entry name" value="Groucho_enhance"/>
</dbReference>
<feature type="repeat" description="WD" evidence="7">
    <location>
        <begin position="625"/>
        <end position="666"/>
    </location>
</feature>
<feature type="region of interest" description="Disordered" evidence="8">
    <location>
        <begin position="206"/>
        <end position="364"/>
    </location>
</feature>
<keyword evidence="3 7" id="KW-0853">WD repeat</keyword>
<feature type="compositionally biased region" description="Low complexity" evidence="8">
    <location>
        <begin position="298"/>
        <end position="316"/>
    </location>
</feature>
<dbReference type="Pfam" id="PF03920">
    <property type="entry name" value="TLE_N"/>
    <property type="match status" value="1"/>
</dbReference>
<dbReference type="PROSITE" id="PS50294">
    <property type="entry name" value="WD_REPEATS_REGION"/>
    <property type="match status" value="1"/>
</dbReference>
<proteinExistence type="inferred from homology"/>
<dbReference type="InterPro" id="IPR015943">
    <property type="entry name" value="WD40/YVTN_repeat-like_dom_sf"/>
</dbReference>
<protein>
    <submittedName>
        <fullName evidence="10">Transducin-like enhancer protein 2a isoform X3</fullName>
    </submittedName>
</protein>
<dbReference type="InterPro" id="IPR005617">
    <property type="entry name" value="Groucho/TLE_N"/>
</dbReference>
<evidence type="ECO:0000313" key="11">
    <source>
        <dbReference type="Proteomes" id="UP001178508"/>
    </source>
</evidence>
<dbReference type="InterPro" id="IPR019775">
    <property type="entry name" value="WD40_repeat_CS"/>
</dbReference>
<evidence type="ECO:0000256" key="2">
    <source>
        <dbReference type="ARBA" id="ARBA00005969"/>
    </source>
</evidence>
<evidence type="ECO:0000256" key="8">
    <source>
        <dbReference type="SAM" id="MobiDB-lite"/>
    </source>
</evidence>
<feature type="compositionally biased region" description="Pro residues" evidence="8">
    <location>
        <begin position="347"/>
        <end position="358"/>
    </location>
</feature>
<dbReference type="GO" id="GO:0005667">
    <property type="term" value="C:transcription regulator complex"/>
    <property type="evidence" value="ECO:0007669"/>
    <property type="project" value="TreeGrafter"/>
</dbReference>
<dbReference type="PROSITE" id="PS00678">
    <property type="entry name" value="WD_REPEATS_1"/>
    <property type="match status" value="1"/>
</dbReference>
<evidence type="ECO:0000256" key="7">
    <source>
        <dbReference type="PROSITE-ProRule" id="PRU00221"/>
    </source>
</evidence>
<sequence>MFPQNRPPAPLQPPPGSSASVVAAAAAAAAAASGTPQSLKLTYPETLDRIKEEFQFLQTQYHSLKLECEKLATEKTEIQRHYVMYYEMSYGLNIEMHKQTEIAKRLNVICAQLIPFLSQEHQQQVVQAMERAKQVTMGELNASIGQQLQAQHLSQHAQGLPVGPHPSGLPHPGLALGGGSGLLALSGALGAQLAAKDERAHLEAAAAAAAAAEHHRDREAGPSSLSNGDKGRPADYLSNGKKRKADEKEFMTDYGSDADKSDDNLVVDEDPSSPRSVQSYSSRENGLDKMPPNRKDGPPQASPTSLASSSSATSPSRGKEPLQREKSSTPGMKPGTPMSQESNTPGPSGPPQFRPVPGKPGVDLALGLRNPLAVQGAYPPGAFGLPPPGVNGDLPGAAGYGAGLHLVSPQMNGAAAAAAAAAAGYGRSPVVGYESPHPHMRVPGLPASLQSAASGKPAYSFHVSADGQMQPVPFPPDALLGPGIPRHARQIHTLNHGEVVCAVTISTSTRHVYTGGKGCVKVWDISQPGTKSPMAQLDCLNRDNYIRSCKLLSDGRTLIVGGEASTLSIWDLATPTPRIKAELTSSAPACYALAISPDNKVCFSCCSDGNIVVWDLHNQTLVRQFQGHTDGASCIDISNDGTKLWTGGLDNTVRCWDLREGRQLQQHDFTSQIFSLGYCPTGEWLAVGMESSNVEVLHVSKPDKYQLHLHESCVLSLKFAYCGKWFVSTGKDNLLNAWRTPYGSSIFQSKESSSVLSCDISPDDQFIVTGSGDKKATVYEVIY</sequence>
<evidence type="ECO:0000256" key="6">
    <source>
        <dbReference type="ARBA" id="ARBA00045617"/>
    </source>
</evidence>
<comment type="similarity">
    <text evidence="2">Belongs to the WD repeat Groucho/TLE family.</text>
</comment>
<evidence type="ECO:0000256" key="5">
    <source>
        <dbReference type="ARBA" id="ARBA00023242"/>
    </source>
</evidence>
<name>A0AAV1FHT1_XYRNO</name>
<dbReference type="PANTHER" id="PTHR10814:SF33">
    <property type="entry name" value="TRANSDUCIN-LIKE ENHANCER PROTEIN 7"/>
    <property type="match status" value="1"/>
</dbReference>
<feature type="compositionally biased region" description="Polar residues" evidence="8">
    <location>
        <begin position="337"/>
        <end position="346"/>
    </location>
</feature>
<dbReference type="AlphaFoldDB" id="A0AAV1FHT1"/>
<dbReference type="Proteomes" id="UP001178508">
    <property type="component" value="Chromosome 7"/>
</dbReference>
<evidence type="ECO:0000256" key="1">
    <source>
        <dbReference type="ARBA" id="ARBA00004123"/>
    </source>
</evidence>
<dbReference type="SUPFAM" id="SSF50978">
    <property type="entry name" value="WD40 repeat-like"/>
    <property type="match status" value="1"/>
</dbReference>
<dbReference type="InterPro" id="IPR001680">
    <property type="entry name" value="WD40_rpt"/>
</dbReference>
<dbReference type="Gene3D" id="2.130.10.10">
    <property type="entry name" value="YVTN repeat-like/Quinoprotein amine dehydrogenase"/>
    <property type="match status" value="1"/>
</dbReference>
<dbReference type="PRINTS" id="PR01850">
    <property type="entry name" value="GROUCHOFAMLY"/>
</dbReference>
<reference evidence="10" key="1">
    <citation type="submission" date="2023-08" db="EMBL/GenBank/DDBJ databases">
        <authorList>
            <person name="Alioto T."/>
            <person name="Alioto T."/>
            <person name="Gomez Garrido J."/>
        </authorList>
    </citation>
    <scope>NUCLEOTIDE SEQUENCE</scope>
</reference>
<dbReference type="Pfam" id="PF00400">
    <property type="entry name" value="WD40"/>
    <property type="match status" value="5"/>
</dbReference>
<dbReference type="FunFam" id="2.130.10.10:FF:000001">
    <property type="entry name" value="transducin-like enhancer protein 3 isoform X1"/>
    <property type="match status" value="1"/>
</dbReference>
<comment type="subcellular location">
    <subcellularLocation>
        <location evidence="1">Nucleus</location>
    </subcellularLocation>
</comment>
<feature type="domain" description="Groucho/TLE N-terminal Q-rich" evidence="9">
    <location>
        <begin position="39"/>
        <end position="153"/>
    </location>
</feature>
<evidence type="ECO:0000313" key="10">
    <source>
        <dbReference type="EMBL" id="CAJ1060465.1"/>
    </source>
</evidence>
<gene>
    <name evidence="10" type="ORF">XNOV1_A013538</name>
</gene>
<feature type="compositionally biased region" description="Low complexity" evidence="8">
    <location>
        <begin position="150"/>
        <end position="162"/>
    </location>
</feature>
<keyword evidence="4" id="KW-0677">Repeat</keyword>
<dbReference type="GO" id="GO:0003714">
    <property type="term" value="F:transcription corepressor activity"/>
    <property type="evidence" value="ECO:0007669"/>
    <property type="project" value="TreeGrafter"/>
</dbReference>
<evidence type="ECO:0000259" key="9">
    <source>
        <dbReference type="Pfam" id="PF03920"/>
    </source>
</evidence>